<reference evidence="2 3" key="1">
    <citation type="journal article" date="2010" name="Science">
        <title>Genomic analysis of organismal complexity in the multicellular green alga Volvox carteri.</title>
        <authorList>
            <person name="Prochnik S.E."/>
            <person name="Umen J."/>
            <person name="Nedelcu A.M."/>
            <person name="Hallmann A."/>
            <person name="Miller S.M."/>
            <person name="Nishii I."/>
            <person name="Ferris P."/>
            <person name="Kuo A."/>
            <person name="Mitros T."/>
            <person name="Fritz-Laylin L.K."/>
            <person name="Hellsten U."/>
            <person name="Chapman J."/>
            <person name="Simakov O."/>
            <person name="Rensing S.A."/>
            <person name="Terry A."/>
            <person name="Pangilinan J."/>
            <person name="Kapitonov V."/>
            <person name="Jurka J."/>
            <person name="Salamov A."/>
            <person name="Shapiro H."/>
            <person name="Schmutz J."/>
            <person name="Grimwood J."/>
            <person name="Lindquist E."/>
            <person name="Lucas S."/>
            <person name="Grigoriev I.V."/>
            <person name="Schmitt R."/>
            <person name="Kirk D."/>
            <person name="Rokhsar D.S."/>
        </authorList>
    </citation>
    <scope>NUCLEOTIDE SEQUENCE [LARGE SCALE GENOMIC DNA]</scope>
    <source>
        <strain evidence="3">f. Nagariensis / Eve</strain>
    </source>
</reference>
<dbReference type="KEGG" id="vcn:VOLCADRAFT_99100"/>
<keyword evidence="3" id="KW-1185">Reference proteome</keyword>
<dbReference type="GeneID" id="9623062"/>
<evidence type="ECO:0000313" key="3">
    <source>
        <dbReference type="Proteomes" id="UP000001058"/>
    </source>
</evidence>
<evidence type="ECO:0000256" key="1">
    <source>
        <dbReference type="SAM" id="MobiDB-lite"/>
    </source>
</evidence>
<dbReference type="RefSeq" id="XP_002957966.1">
    <property type="nucleotide sequence ID" value="XM_002957920.1"/>
</dbReference>
<feature type="region of interest" description="Disordered" evidence="1">
    <location>
        <begin position="176"/>
        <end position="228"/>
    </location>
</feature>
<protein>
    <submittedName>
        <fullName evidence="2">Uncharacterized protein</fullName>
    </submittedName>
</protein>
<sequence>MGSFTDGQCYLSVCVLLHELAFRFKPFALSILLWPCVLRRCTVLGFCSAFANSTPARHTNCAQPWATQVETDADNYVDLLRDPSAEALVGAAPFTVPLAIPKEAPFAAWPLGGALGGPSAGARDAAPCTEPFTAGLAAEAKLKAKCSDIHRADHGRASSRSSCRTSDRASRRVIRSWKEARTLSGPAPQQGRSRNRARPNPAQCGRGRGQRRLSAENGNEGMVQGGATAGRPLSKFEFSCASCGRNDQCQSRAYYHITRQKCVQLVNNGKEAVAPNKMVAGRCGKLLQYIATYCVWLKLATSNMTQMKILSK</sequence>
<gene>
    <name evidence="2" type="ORF">VOLCADRAFT_99100</name>
</gene>
<name>D8UH12_VOLCA</name>
<accession>D8UH12</accession>
<dbReference type="EMBL" id="GL378403">
    <property type="protein sequence ID" value="EFJ40992.1"/>
    <property type="molecule type" value="Genomic_DNA"/>
</dbReference>
<dbReference type="Proteomes" id="UP000001058">
    <property type="component" value="Unassembled WGS sequence"/>
</dbReference>
<dbReference type="AlphaFoldDB" id="D8UH12"/>
<organism evidence="3">
    <name type="scientific">Volvox carteri f. nagariensis</name>
    <dbReference type="NCBI Taxonomy" id="3068"/>
    <lineage>
        <taxon>Eukaryota</taxon>
        <taxon>Viridiplantae</taxon>
        <taxon>Chlorophyta</taxon>
        <taxon>core chlorophytes</taxon>
        <taxon>Chlorophyceae</taxon>
        <taxon>CS clade</taxon>
        <taxon>Chlamydomonadales</taxon>
        <taxon>Volvocaceae</taxon>
        <taxon>Volvox</taxon>
    </lineage>
</organism>
<proteinExistence type="predicted"/>
<dbReference type="InParanoid" id="D8UH12"/>
<evidence type="ECO:0000313" key="2">
    <source>
        <dbReference type="EMBL" id="EFJ40992.1"/>
    </source>
</evidence>